<dbReference type="AlphaFoldDB" id="A0AA47GGB3"/>
<evidence type="ECO:0000313" key="15">
    <source>
        <dbReference type="EMBL" id="UZX29034.1"/>
    </source>
</evidence>
<protein>
    <recommendedName>
        <fullName evidence="3">16S rRNA (cytosine(967)-C(5))-methyltransferase</fullName>
        <ecNumber evidence="3">2.1.1.176</ecNumber>
    </recommendedName>
    <alternativeName>
        <fullName evidence="10">16S rRNA m5C967 methyltransferase</fullName>
    </alternativeName>
    <alternativeName>
        <fullName evidence="11">rRNA (cytosine-C(5)-)-methyltransferase RsmB</fullName>
    </alternativeName>
</protein>
<dbReference type="PANTHER" id="PTHR22807">
    <property type="entry name" value="NOP2 YEAST -RELATED NOL1/NOP2/FMU SUN DOMAIN-CONTAINING"/>
    <property type="match status" value="1"/>
</dbReference>
<dbReference type="NCBIfam" id="TIGR00563">
    <property type="entry name" value="rsmB"/>
    <property type="match status" value="1"/>
</dbReference>
<evidence type="ECO:0000313" key="16">
    <source>
        <dbReference type="Proteomes" id="UP001164557"/>
    </source>
</evidence>
<evidence type="ECO:0000256" key="6">
    <source>
        <dbReference type="ARBA" id="ARBA00022603"/>
    </source>
</evidence>
<evidence type="ECO:0000256" key="10">
    <source>
        <dbReference type="ARBA" id="ARBA00030399"/>
    </source>
</evidence>
<dbReference type="InterPro" id="IPR029063">
    <property type="entry name" value="SAM-dependent_MTases_sf"/>
</dbReference>
<feature type="binding site" evidence="13">
    <location>
        <begin position="262"/>
        <end position="268"/>
    </location>
    <ligand>
        <name>S-adenosyl-L-methionine</name>
        <dbReference type="ChEBI" id="CHEBI:59789"/>
    </ligand>
</feature>
<dbReference type="EC" id="2.1.1.176" evidence="3"/>
<evidence type="ECO:0000256" key="7">
    <source>
        <dbReference type="ARBA" id="ARBA00022679"/>
    </source>
</evidence>
<reference evidence="15" key="1">
    <citation type="submission" date="2021-09" db="EMBL/GenBank/DDBJ databases">
        <title>Lactobacillus species from Apis mellifera, Switzerland.</title>
        <authorList>
            <person name="Pfister J."/>
            <person name="Brown A."/>
            <person name="Neumann P."/>
            <person name="Collaud A."/>
            <person name="Retschnig G."/>
            <person name="Perreten V."/>
        </authorList>
    </citation>
    <scope>NUCLEOTIDE SEQUENCE</scope>
    <source>
        <strain evidence="15">IBH002</strain>
    </source>
</reference>
<evidence type="ECO:0000256" key="2">
    <source>
        <dbReference type="ARBA" id="ARBA00004496"/>
    </source>
</evidence>
<name>A0AA47GGB3_9LACO</name>
<comment type="subcellular location">
    <subcellularLocation>
        <location evidence="2">Cytoplasm</location>
    </subcellularLocation>
</comment>
<feature type="active site" description="Nucleophile" evidence="13">
    <location>
        <position position="385"/>
    </location>
</feature>
<comment type="function">
    <text evidence="1">Specifically methylates the cytosine at position 967 (m5C967) of 16S rRNA.</text>
</comment>
<keyword evidence="7 13" id="KW-0808">Transferase</keyword>
<dbReference type="InterPro" id="IPR004573">
    <property type="entry name" value="rRNA_ssu_MeTfrase_B"/>
</dbReference>
<dbReference type="InterPro" id="IPR023267">
    <property type="entry name" value="RCMT"/>
</dbReference>
<gene>
    <name evidence="15" type="primary">rsmB</name>
    <name evidence="15" type="ORF">LDX53_05435</name>
</gene>
<feature type="binding site" evidence="13">
    <location>
        <position position="313"/>
    </location>
    <ligand>
        <name>S-adenosyl-L-methionine</name>
        <dbReference type="ChEBI" id="CHEBI:59789"/>
    </ligand>
</feature>
<accession>A0AA47GGB3</accession>
<dbReference type="GO" id="GO:0006355">
    <property type="term" value="P:regulation of DNA-templated transcription"/>
    <property type="evidence" value="ECO:0007669"/>
    <property type="project" value="InterPro"/>
</dbReference>
<feature type="binding site" evidence="13">
    <location>
        <position position="332"/>
    </location>
    <ligand>
        <name>S-adenosyl-L-methionine</name>
        <dbReference type="ChEBI" id="CHEBI:59789"/>
    </ligand>
</feature>
<evidence type="ECO:0000256" key="13">
    <source>
        <dbReference type="PROSITE-ProRule" id="PRU01023"/>
    </source>
</evidence>
<feature type="domain" description="SAM-dependent MTase RsmB/NOP-type" evidence="14">
    <location>
        <begin position="162"/>
        <end position="443"/>
    </location>
</feature>
<dbReference type="Gene3D" id="3.40.50.150">
    <property type="entry name" value="Vaccinia Virus protein VP39"/>
    <property type="match status" value="1"/>
</dbReference>
<keyword evidence="8 13" id="KW-0949">S-adenosyl-L-methionine</keyword>
<dbReference type="Pfam" id="PF01029">
    <property type="entry name" value="NusB"/>
    <property type="match status" value="1"/>
</dbReference>
<dbReference type="PANTHER" id="PTHR22807:SF53">
    <property type="entry name" value="RIBOSOMAL RNA SMALL SUBUNIT METHYLTRANSFERASE B-RELATED"/>
    <property type="match status" value="1"/>
</dbReference>
<dbReference type="Proteomes" id="UP001164557">
    <property type="component" value="Chromosome"/>
</dbReference>
<evidence type="ECO:0000256" key="5">
    <source>
        <dbReference type="ARBA" id="ARBA00022552"/>
    </source>
</evidence>
<dbReference type="InterPro" id="IPR006027">
    <property type="entry name" value="NusB_RsmB_TIM44"/>
</dbReference>
<evidence type="ECO:0000256" key="11">
    <source>
        <dbReference type="ARBA" id="ARBA00031088"/>
    </source>
</evidence>
<dbReference type="GO" id="GO:0005737">
    <property type="term" value="C:cytoplasm"/>
    <property type="evidence" value="ECO:0007669"/>
    <property type="project" value="UniProtKB-SubCell"/>
</dbReference>
<dbReference type="InterPro" id="IPR049560">
    <property type="entry name" value="MeTrfase_RsmB-F_NOP2_cat"/>
</dbReference>
<dbReference type="Pfam" id="PF01189">
    <property type="entry name" value="Methyltr_RsmB-F"/>
    <property type="match status" value="1"/>
</dbReference>
<keyword evidence="5" id="KW-0698">rRNA processing</keyword>
<comment type="catalytic activity">
    <reaction evidence="12">
        <text>cytidine(967) in 16S rRNA + S-adenosyl-L-methionine = 5-methylcytidine(967) in 16S rRNA + S-adenosyl-L-homocysteine + H(+)</text>
        <dbReference type="Rhea" id="RHEA:42748"/>
        <dbReference type="Rhea" id="RHEA-COMP:10219"/>
        <dbReference type="Rhea" id="RHEA-COMP:10220"/>
        <dbReference type="ChEBI" id="CHEBI:15378"/>
        <dbReference type="ChEBI" id="CHEBI:57856"/>
        <dbReference type="ChEBI" id="CHEBI:59789"/>
        <dbReference type="ChEBI" id="CHEBI:74483"/>
        <dbReference type="ChEBI" id="CHEBI:82748"/>
        <dbReference type="EC" id="2.1.1.176"/>
    </reaction>
</comment>
<sequence length="444" mass="49307">MKKLSTLKSARAVALQTLIRVLDDNSYSNISLNNNLIKSNLSQADQNFAARIVYGTIQEKIYLEYQLRRLIKTKLKENYLYPLLLLSAYQIFFMDSVPNRAVLNEANKLAKEFGKKHSVGYKIVNGILHSLIRQGSVLPSVKDKIDYLSVKESTPKWLVSYLISHWGEQRAAKILASINKSAKNTVRVSHLAEQKLVKENLTNLGFAPIDSEIANDELILAHGGVFKTQLFHEGKLTIQDEAASLAVSAFNFSGNEKVLDACSAPGGKTVQIAENLPQGQVTALDIHEKKLNLVLANSRRMNVASKVLVKPLDARKADTVFDKGEFAKILVDAPCSGLGLIRRKPEIRYTKTKSDLINLQRIQLEILDHISSLISAGGELVYSTCTITKEEDEDVVKSFLETHSQFELQPFTAGKLSAPSGMLKILPDSYDSDGFFIAKFIVRG</sequence>
<dbReference type="FunFam" id="3.40.50.150:FF:000022">
    <property type="entry name" value="Ribosomal RNA small subunit methyltransferase B"/>
    <property type="match status" value="1"/>
</dbReference>
<keyword evidence="4" id="KW-0963">Cytoplasm</keyword>
<keyword evidence="6 13" id="KW-0489">Methyltransferase</keyword>
<evidence type="ECO:0000259" key="14">
    <source>
        <dbReference type="PROSITE" id="PS51686"/>
    </source>
</evidence>
<dbReference type="CDD" id="cd02440">
    <property type="entry name" value="AdoMet_MTases"/>
    <property type="match status" value="1"/>
</dbReference>
<feature type="binding site" evidence="13">
    <location>
        <position position="285"/>
    </location>
    <ligand>
        <name>S-adenosyl-L-methionine</name>
        <dbReference type="ChEBI" id="CHEBI:59789"/>
    </ligand>
</feature>
<keyword evidence="16" id="KW-1185">Reference proteome</keyword>
<evidence type="ECO:0000256" key="9">
    <source>
        <dbReference type="ARBA" id="ARBA00022884"/>
    </source>
</evidence>
<keyword evidence="9 13" id="KW-0694">RNA-binding</keyword>
<dbReference type="EMBL" id="CP084389">
    <property type="protein sequence ID" value="UZX29034.1"/>
    <property type="molecule type" value="Genomic_DNA"/>
</dbReference>
<evidence type="ECO:0000256" key="12">
    <source>
        <dbReference type="ARBA" id="ARBA00047283"/>
    </source>
</evidence>
<evidence type="ECO:0000256" key="4">
    <source>
        <dbReference type="ARBA" id="ARBA00022490"/>
    </source>
</evidence>
<evidence type="ECO:0000256" key="8">
    <source>
        <dbReference type="ARBA" id="ARBA00022691"/>
    </source>
</evidence>
<dbReference type="SUPFAM" id="SSF53335">
    <property type="entry name" value="S-adenosyl-L-methionine-dependent methyltransferases"/>
    <property type="match status" value="1"/>
</dbReference>
<dbReference type="GO" id="GO:0003723">
    <property type="term" value="F:RNA binding"/>
    <property type="evidence" value="ECO:0007669"/>
    <property type="project" value="UniProtKB-UniRule"/>
</dbReference>
<evidence type="ECO:0000256" key="3">
    <source>
        <dbReference type="ARBA" id="ARBA00012140"/>
    </source>
</evidence>
<dbReference type="PROSITE" id="PS51686">
    <property type="entry name" value="SAM_MT_RSMB_NOP"/>
    <property type="match status" value="1"/>
</dbReference>
<proteinExistence type="inferred from homology"/>
<evidence type="ECO:0000256" key="1">
    <source>
        <dbReference type="ARBA" id="ARBA00002724"/>
    </source>
</evidence>
<dbReference type="GO" id="GO:0008649">
    <property type="term" value="F:rRNA methyltransferase activity"/>
    <property type="evidence" value="ECO:0007669"/>
    <property type="project" value="InterPro"/>
</dbReference>
<dbReference type="InterPro" id="IPR001678">
    <property type="entry name" value="MeTrfase_RsmB-F_NOP2_dom"/>
</dbReference>
<dbReference type="InterPro" id="IPR035926">
    <property type="entry name" value="NusB-like_sf"/>
</dbReference>
<dbReference type="Gene3D" id="1.10.940.10">
    <property type="entry name" value="NusB-like"/>
    <property type="match status" value="1"/>
</dbReference>
<comment type="similarity">
    <text evidence="13">Belongs to the class I-like SAM-binding methyltransferase superfamily. RsmB/NOP family.</text>
</comment>
<dbReference type="NCBIfam" id="NF011494">
    <property type="entry name" value="PRK14902.1"/>
    <property type="match status" value="1"/>
</dbReference>
<organism evidence="15 16">
    <name type="scientific">Lactobacillus helsingborgensis</name>
    <dbReference type="NCBI Taxonomy" id="1218494"/>
    <lineage>
        <taxon>Bacteria</taxon>
        <taxon>Bacillati</taxon>
        <taxon>Bacillota</taxon>
        <taxon>Bacilli</taxon>
        <taxon>Lactobacillales</taxon>
        <taxon>Lactobacillaceae</taxon>
        <taxon>Lactobacillus</taxon>
    </lineage>
</organism>
<dbReference type="PRINTS" id="PR02008">
    <property type="entry name" value="RCMTFAMILY"/>
</dbReference>
<dbReference type="SUPFAM" id="SSF48013">
    <property type="entry name" value="NusB-like"/>
    <property type="match status" value="1"/>
</dbReference>